<sequence length="446" mass="50425">MASPVVDTDPAKAIVIPASGKDAGVQLRKQDLSWKDFISSVNHLPGGSKSHTMDPPFSDEMCWLLLIRWHIPSDELVLEKWVYFLKTWELLIDCLLLIMRKYFKGKRHVQRNGMHEIELPLSEFLKLRRHGDIIKRTVGGYFIVQGRADDTMNRASVPVNLQLGQLSKCKELSSFFRLGISATLAVSVRAILGPTYDQKLQEYAAKKQATRILYFSLHWLWTLINKLLGLIGTQKKRDDEYYYSQMASWIRWFHKKQFIKRFKCMWKAHTAAGRDSGRWGMAAERFQAVARDLHGLAGGTAALAFIGMSIAVLPICSGAFIGFLLHKRYKASIFKGDMGSLALGGALSAMAYCTGMFLQLFFHLGSSLLNLFRYNADRQVASAPIYWKIILGFLLQDHQAPTGRRRRLFRMAPFLHCLELCGIKEPIIVAVAFVISSVSALLAGYV</sequence>
<keyword evidence="3 6" id="KW-0812">Transmembrane</keyword>
<evidence type="ECO:0000256" key="2">
    <source>
        <dbReference type="ARBA" id="ARBA00022679"/>
    </source>
</evidence>
<dbReference type="GO" id="GO:0005886">
    <property type="term" value="C:plasma membrane"/>
    <property type="evidence" value="ECO:0007669"/>
    <property type="project" value="TreeGrafter"/>
</dbReference>
<dbReference type="EMBL" id="JACTNZ010000013">
    <property type="protein sequence ID" value="KAG5517738.1"/>
    <property type="molecule type" value="Genomic_DNA"/>
</dbReference>
<evidence type="ECO:0000313" key="7">
    <source>
        <dbReference type="EMBL" id="KAG5517738.1"/>
    </source>
</evidence>
<evidence type="ECO:0000256" key="4">
    <source>
        <dbReference type="ARBA" id="ARBA00022989"/>
    </source>
</evidence>
<feature type="transmembrane region" description="Helical" evidence="6">
    <location>
        <begin position="301"/>
        <end position="326"/>
    </location>
</feature>
<dbReference type="AlphaFoldDB" id="A0AAV6HVC9"/>
<evidence type="ECO:0000256" key="5">
    <source>
        <dbReference type="ARBA" id="ARBA00023136"/>
    </source>
</evidence>
<keyword evidence="5 6" id="KW-0472">Membrane</keyword>
<keyword evidence="4 6" id="KW-1133">Transmembrane helix</keyword>
<keyword evidence="8" id="KW-1185">Reference proteome</keyword>
<dbReference type="Proteomes" id="UP000823749">
    <property type="component" value="Chromosome 13"/>
</dbReference>
<dbReference type="GO" id="GO:0044038">
    <property type="term" value="P:cell wall macromolecule biosynthetic process"/>
    <property type="evidence" value="ECO:0007669"/>
    <property type="project" value="TreeGrafter"/>
</dbReference>
<dbReference type="GO" id="GO:0071555">
    <property type="term" value="P:cell wall organization"/>
    <property type="evidence" value="ECO:0007669"/>
    <property type="project" value="TreeGrafter"/>
</dbReference>
<comment type="caution">
    <text evidence="7">The sequence shown here is derived from an EMBL/GenBank/DDBJ whole genome shotgun (WGS) entry which is preliminary data.</text>
</comment>
<organism evidence="7 8">
    <name type="scientific">Rhododendron griersonianum</name>
    <dbReference type="NCBI Taxonomy" id="479676"/>
    <lineage>
        <taxon>Eukaryota</taxon>
        <taxon>Viridiplantae</taxon>
        <taxon>Streptophyta</taxon>
        <taxon>Embryophyta</taxon>
        <taxon>Tracheophyta</taxon>
        <taxon>Spermatophyta</taxon>
        <taxon>Magnoliopsida</taxon>
        <taxon>eudicotyledons</taxon>
        <taxon>Gunneridae</taxon>
        <taxon>Pentapetalae</taxon>
        <taxon>asterids</taxon>
        <taxon>Ericales</taxon>
        <taxon>Ericaceae</taxon>
        <taxon>Ericoideae</taxon>
        <taxon>Rhodoreae</taxon>
        <taxon>Rhododendron</taxon>
    </lineage>
</organism>
<proteinExistence type="predicted"/>
<evidence type="ECO:0000256" key="3">
    <source>
        <dbReference type="ARBA" id="ARBA00022692"/>
    </source>
</evidence>
<feature type="transmembrane region" description="Helical" evidence="6">
    <location>
        <begin position="338"/>
        <end position="362"/>
    </location>
</feature>
<feature type="transmembrane region" description="Helical" evidence="6">
    <location>
        <begin position="427"/>
        <end position="445"/>
    </location>
</feature>
<dbReference type="InterPro" id="IPR000715">
    <property type="entry name" value="Glycosyl_transferase_4"/>
</dbReference>
<accession>A0AAV6HVC9</accession>
<keyword evidence="2" id="KW-0808">Transferase</keyword>
<dbReference type="PANTHER" id="PTHR22926:SF5">
    <property type="entry name" value="PHOSPHO-N-ACETYLMURAMOYL-PENTAPEPTIDE-TRANSFERASE HOMOLOG"/>
    <property type="match status" value="1"/>
</dbReference>
<evidence type="ECO:0000256" key="1">
    <source>
        <dbReference type="ARBA" id="ARBA00004141"/>
    </source>
</evidence>
<dbReference type="Pfam" id="PF00953">
    <property type="entry name" value="Glycos_transf_4"/>
    <property type="match status" value="1"/>
</dbReference>
<dbReference type="PANTHER" id="PTHR22926">
    <property type="entry name" value="PHOSPHO-N-ACETYLMURAMOYL-PENTAPEPTIDE-TRANSFERASE"/>
    <property type="match status" value="1"/>
</dbReference>
<reference evidence="7 8" key="1">
    <citation type="submission" date="2020-08" db="EMBL/GenBank/DDBJ databases">
        <title>Plant Genome Project.</title>
        <authorList>
            <person name="Zhang R.-G."/>
        </authorList>
    </citation>
    <scope>NUCLEOTIDE SEQUENCE [LARGE SCALE GENOMIC DNA]</scope>
    <source>
        <strain evidence="7">WSP0</strain>
        <tissue evidence="7">Leaf</tissue>
    </source>
</reference>
<name>A0AAV6HVC9_9ERIC</name>
<evidence type="ECO:0000256" key="6">
    <source>
        <dbReference type="SAM" id="Phobius"/>
    </source>
</evidence>
<dbReference type="GO" id="GO:0016780">
    <property type="term" value="F:phosphotransferase activity, for other substituted phosphate groups"/>
    <property type="evidence" value="ECO:0007669"/>
    <property type="project" value="InterPro"/>
</dbReference>
<gene>
    <name evidence="7" type="ORF">RHGRI_038199</name>
</gene>
<evidence type="ECO:0000313" key="8">
    <source>
        <dbReference type="Proteomes" id="UP000823749"/>
    </source>
</evidence>
<comment type="subcellular location">
    <subcellularLocation>
        <location evidence="1">Membrane</location>
        <topology evidence="1">Multi-pass membrane protein</topology>
    </subcellularLocation>
</comment>
<protein>
    <submittedName>
        <fullName evidence="7">Uncharacterized protein</fullName>
    </submittedName>
</protein>